<organism evidence="1">
    <name type="scientific">Solanum chilense</name>
    <name type="common">Tomato</name>
    <name type="synonym">Lycopersicon chilense</name>
    <dbReference type="NCBI Taxonomy" id="4083"/>
    <lineage>
        <taxon>Eukaryota</taxon>
        <taxon>Viridiplantae</taxon>
        <taxon>Streptophyta</taxon>
        <taxon>Embryophyta</taxon>
        <taxon>Tracheophyta</taxon>
        <taxon>Spermatophyta</taxon>
        <taxon>Magnoliopsida</taxon>
        <taxon>eudicotyledons</taxon>
        <taxon>Gunneridae</taxon>
        <taxon>Pentapetalae</taxon>
        <taxon>asterids</taxon>
        <taxon>lamiids</taxon>
        <taxon>Solanales</taxon>
        <taxon>Solanaceae</taxon>
        <taxon>Solanoideae</taxon>
        <taxon>Solaneae</taxon>
        <taxon>Solanum</taxon>
        <taxon>Solanum subgen. Lycopersicon</taxon>
    </lineage>
</organism>
<dbReference type="EMBL" id="RXGB01030111">
    <property type="protein sequence ID" value="TMW81116.1"/>
    <property type="molecule type" value="Genomic_DNA"/>
</dbReference>
<sequence>MPIPNVGLCNFLLAPRSCQILGPRIELKTQSTIENFNPISPNHPSPCLFS</sequence>
<feature type="non-terminal residue" evidence="1">
    <location>
        <position position="50"/>
    </location>
</feature>
<name>A0A6N2AFX8_SOLCI</name>
<accession>A0A6N2AFX8</accession>
<reference evidence="1" key="1">
    <citation type="submission" date="2019-05" db="EMBL/GenBank/DDBJ databases">
        <title>The de novo reference genome and transcriptome assemblies of the wild tomato species Solanum chilense.</title>
        <authorList>
            <person name="Stam R."/>
            <person name="Nosenko T."/>
            <person name="Hoerger A.C."/>
            <person name="Stephan W."/>
            <person name="Seidel M.A."/>
            <person name="Kuhn J.M.M."/>
            <person name="Haberer G."/>
            <person name="Tellier A."/>
        </authorList>
    </citation>
    <scope>NUCLEOTIDE SEQUENCE</scope>
    <source>
        <tissue evidence="1">Mature leaves</tissue>
    </source>
</reference>
<protein>
    <submittedName>
        <fullName evidence="1">Uncharacterized protein</fullName>
    </submittedName>
</protein>
<gene>
    <name evidence="1" type="ORF">EJD97_011787</name>
</gene>
<comment type="caution">
    <text evidence="1">The sequence shown here is derived from an EMBL/GenBank/DDBJ whole genome shotgun (WGS) entry which is preliminary data.</text>
</comment>
<proteinExistence type="predicted"/>
<dbReference type="AlphaFoldDB" id="A0A6N2AFX8"/>
<evidence type="ECO:0000313" key="1">
    <source>
        <dbReference type="EMBL" id="TMW81116.1"/>
    </source>
</evidence>